<name>A0A5B7KC11_PORTR</name>
<evidence type="ECO:0000313" key="2">
    <source>
        <dbReference type="Proteomes" id="UP000324222"/>
    </source>
</evidence>
<gene>
    <name evidence="1" type="ORF">E2C01_098108</name>
</gene>
<dbReference type="AlphaFoldDB" id="A0A5B7KC11"/>
<evidence type="ECO:0000313" key="1">
    <source>
        <dbReference type="EMBL" id="MPD02519.1"/>
    </source>
</evidence>
<sequence length="76" mass="7752">MAAGHAAASHSGLCGVNAAEAPHTWRGTLKACTCLPPQSPPPLPPPPPPPRPPSTAGCGICVCDGRGTRATRERQY</sequence>
<protein>
    <submittedName>
        <fullName evidence="1">Uncharacterized protein</fullName>
    </submittedName>
</protein>
<comment type="caution">
    <text evidence="1">The sequence shown here is derived from an EMBL/GenBank/DDBJ whole genome shotgun (WGS) entry which is preliminary data.</text>
</comment>
<dbReference type="Proteomes" id="UP000324222">
    <property type="component" value="Unassembled WGS sequence"/>
</dbReference>
<keyword evidence="2" id="KW-1185">Reference proteome</keyword>
<organism evidence="1 2">
    <name type="scientific">Portunus trituberculatus</name>
    <name type="common">Swimming crab</name>
    <name type="synonym">Neptunus trituberculatus</name>
    <dbReference type="NCBI Taxonomy" id="210409"/>
    <lineage>
        <taxon>Eukaryota</taxon>
        <taxon>Metazoa</taxon>
        <taxon>Ecdysozoa</taxon>
        <taxon>Arthropoda</taxon>
        <taxon>Crustacea</taxon>
        <taxon>Multicrustacea</taxon>
        <taxon>Malacostraca</taxon>
        <taxon>Eumalacostraca</taxon>
        <taxon>Eucarida</taxon>
        <taxon>Decapoda</taxon>
        <taxon>Pleocyemata</taxon>
        <taxon>Brachyura</taxon>
        <taxon>Eubrachyura</taxon>
        <taxon>Portunoidea</taxon>
        <taxon>Portunidae</taxon>
        <taxon>Portuninae</taxon>
        <taxon>Portunus</taxon>
    </lineage>
</organism>
<reference evidence="1 2" key="1">
    <citation type="submission" date="2019-05" db="EMBL/GenBank/DDBJ databases">
        <title>Another draft genome of Portunus trituberculatus and its Hox gene families provides insights of decapod evolution.</title>
        <authorList>
            <person name="Jeong J.-H."/>
            <person name="Song I."/>
            <person name="Kim S."/>
            <person name="Choi T."/>
            <person name="Kim D."/>
            <person name="Ryu S."/>
            <person name="Kim W."/>
        </authorList>
    </citation>
    <scope>NUCLEOTIDE SEQUENCE [LARGE SCALE GENOMIC DNA]</scope>
    <source>
        <tissue evidence="1">Muscle</tissue>
    </source>
</reference>
<accession>A0A5B7KC11</accession>
<proteinExistence type="predicted"/>
<dbReference type="EMBL" id="VSRR010131831">
    <property type="protein sequence ID" value="MPD02519.1"/>
    <property type="molecule type" value="Genomic_DNA"/>
</dbReference>